<proteinExistence type="predicted"/>
<name>A0ABD6VKW6_9GAMM</name>
<accession>A0ABD6VKW6</accession>
<keyword evidence="1" id="KW-0812">Transmembrane</keyword>
<dbReference type="AlphaFoldDB" id="A0ABD6VKW6"/>
<comment type="caution">
    <text evidence="2">The sequence shown here is derived from an EMBL/GenBank/DDBJ whole genome shotgun (WGS) entry which is preliminary data.</text>
</comment>
<evidence type="ECO:0000313" key="3">
    <source>
        <dbReference type="Proteomes" id="UP000237274"/>
    </source>
</evidence>
<dbReference type="EMBL" id="MTAO01000014">
    <property type="protein sequence ID" value="POE24739.1"/>
    <property type="molecule type" value="Genomic_DNA"/>
</dbReference>
<keyword evidence="1" id="KW-1133">Transmembrane helix</keyword>
<feature type="transmembrane region" description="Helical" evidence="1">
    <location>
        <begin position="117"/>
        <end position="137"/>
    </location>
</feature>
<evidence type="ECO:0000313" key="2">
    <source>
        <dbReference type="EMBL" id="POE24739.1"/>
    </source>
</evidence>
<protein>
    <submittedName>
        <fullName evidence="2">Uncharacterized protein</fullName>
    </submittedName>
</protein>
<keyword evidence="1" id="KW-0472">Membrane</keyword>
<sequence length="140" mass="16626">MKHMENKLFNDTNEMVMATLIAIALLSTLLCFIQYLLSKQNFTKTCELFKDEFKRLPTQVMIYQSGGFFFSFMRDSFFIIALIAKENGYYTRDMHNDEIRFIKNLPSKTTQWIKTKVIITIFSFISYLTAFIFYLTVIRN</sequence>
<evidence type="ECO:0000256" key="1">
    <source>
        <dbReference type="SAM" id="Phobius"/>
    </source>
</evidence>
<organism evidence="2 3">
    <name type="scientific">Pectobacterium odoriferum</name>
    <dbReference type="NCBI Taxonomy" id="78398"/>
    <lineage>
        <taxon>Bacteria</taxon>
        <taxon>Pseudomonadati</taxon>
        <taxon>Pseudomonadota</taxon>
        <taxon>Gammaproteobacteria</taxon>
        <taxon>Enterobacterales</taxon>
        <taxon>Pectobacteriaceae</taxon>
        <taxon>Pectobacterium</taxon>
    </lineage>
</organism>
<dbReference type="Proteomes" id="UP000237274">
    <property type="component" value="Unassembled WGS sequence"/>
</dbReference>
<gene>
    <name evidence="2" type="ORF">BV926_17305</name>
</gene>
<reference evidence="2 3" key="1">
    <citation type="submission" date="2017-01" db="EMBL/GenBank/DDBJ databases">
        <title>Comparative Genomics of 38 Pectobacterium strains comprising three species revealed the characteristics of Pectobacterium carotovorum.</title>
        <authorList>
            <person name="Xie H."/>
            <person name="Ma Y."/>
            <person name="Li X."/>
        </authorList>
    </citation>
    <scope>NUCLEOTIDE SEQUENCE [LARGE SCALE GENOMIC DNA]</scope>
    <source>
        <strain evidence="2 3">Q142</strain>
    </source>
</reference>